<evidence type="ECO:0000313" key="2">
    <source>
        <dbReference type="Proteomes" id="UP001501470"/>
    </source>
</evidence>
<dbReference type="EMBL" id="BAAAQD010000001">
    <property type="protein sequence ID" value="GAA1499536.1"/>
    <property type="molecule type" value="Genomic_DNA"/>
</dbReference>
<keyword evidence="2" id="KW-1185">Reference proteome</keyword>
<proteinExistence type="predicted"/>
<name>A0ABN1ZHZ6_9ACTN</name>
<accession>A0ABN1ZHZ6</accession>
<organism evidence="1 2">
    <name type="scientific">Dactylosporangium maewongense</name>
    <dbReference type="NCBI Taxonomy" id="634393"/>
    <lineage>
        <taxon>Bacteria</taxon>
        <taxon>Bacillati</taxon>
        <taxon>Actinomycetota</taxon>
        <taxon>Actinomycetes</taxon>
        <taxon>Micromonosporales</taxon>
        <taxon>Micromonosporaceae</taxon>
        <taxon>Dactylosporangium</taxon>
    </lineage>
</organism>
<protein>
    <submittedName>
        <fullName evidence="1">Uncharacterized protein</fullName>
    </submittedName>
</protein>
<evidence type="ECO:0000313" key="1">
    <source>
        <dbReference type="EMBL" id="GAA1499536.1"/>
    </source>
</evidence>
<dbReference type="Proteomes" id="UP001501470">
    <property type="component" value="Unassembled WGS sequence"/>
</dbReference>
<dbReference type="RefSeq" id="WP_344498433.1">
    <property type="nucleotide sequence ID" value="NZ_BAAAQD010000001.1"/>
</dbReference>
<dbReference type="InterPro" id="IPR045428">
    <property type="entry name" value="EACC1"/>
</dbReference>
<reference evidence="1 2" key="1">
    <citation type="journal article" date="2019" name="Int. J. Syst. Evol. Microbiol.">
        <title>The Global Catalogue of Microorganisms (GCM) 10K type strain sequencing project: providing services to taxonomists for standard genome sequencing and annotation.</title>
        <authorList>
            <consortium name="The Broad Institute Genomics Platform"/>
            <consortium name="The Broad Institute Genome Sequencing Center for Infectious Disease"/>
            <person name="Wu L."/>
            <person name="Ma J."/>
        </authorList>
    </citation>
    <scope>NUCLEOTIDE SEQUENCE [LARGE SCALE GENOMIC DNA]</scope>
    <source>
        <strain evidence="1 2">JCM 15933</strain>
    </source>
</reference>
<dbReference type="Pfam" id="PF19953">
    <property type="entry name" value="EACC1"/>
    <property type="match status" value="1"/>
</dbReference>
<gene>
    <name evidence="1" type="ORF">GCM10009827_001850</name>
</gene>
<sequence length="68" mass="7808">MTDELRLQPDDGGEEVEALRRWLRSDDDIRSWTVQAEHGSPTPGYLGTITDTYRCCCRRPVEDGLDPR</sequence>
<comment type="caution">
    <text evidence="1">The sequence shown here is derived from an EMBL/GenBank/DDBJ whole genome shotgun (WGS) entry which is preliminary data.</text>
</comment>